<keyword evidence="1" id="KW-1133">Transmembrane helix</keyword>
<dbReference type="Proteomes" id="UP000789901">
    <property type="component" value="Unassembled WGS sequence"/>
</dbReference>
<protein>
    <submittedName>
        <fullName evidence="2">38586_t:CDS:1</fullName>
    </submittedName>
</protein>
<gene>
    <name evidence="2" type="ORF">GMARGA_LOCUS19547</name>
</gene>
<evidence type="ECO:0000313" key="3">
    <source>
        <dbReference type="Proteomes" id="UP000789901"/>
    </source>
</evidence>
<accession>A0ABN7VKS6</accession>
<comment type="caution">
    <text evidence="2">The sequence shown here is derived from an EMBL/GenBank/DDBJ whole genome shotgun (WGS) entry which is preliminary data.</text>
</comment>
<evidence type="ECO:0000313" key="2">
    <source>
        <dbReference type="EMBL" id="CAG8779655.1"/>
    </source>
</evidence>
<dbReference type="EMBL" id="CAJVQB010016391">
    <property type="protein sequence ID" value="CAG8779655.1"/>
    <property type="molecule type" value="Genomic_DNA"/>
</dbReference>
<name>A0ABN7VKS6_GIGMA</name>
<feature type="transmembrane region" description="Helical" evidence="1">
    <location>
        <begin position="175"/>
        <end position="201"/>
    </location>
</feature>
<feature type="transmembrane region" description="Helical" evidence="1">
    <location>
        <begin position="139"/>
        <end position="163"/>
    </location>
</feature>
<keyword evidence="3" id="KW-1185">Reference proteome</keyword>
<reference evidence="2 3" key="1">
    <citation type="submission" date="2021-06" db="EMBL/GenBank/DDBJ databases">
        <authorList>
            <person name="Kallberg Y."/>
            <person name="Tangrot J."/>
            <person name="Rosling A."/>
        </authorList>
    </citation>
    <scope>NUCLEOTIDE SEQUENCE [LARGE SCALE GENOMIC DNA]</scope>
    <source>
        <strain evidence="2 3">120-4 pot B 10/14</strain>
    </source>
</reference>
<keyword evidence="1" id="KW-0472">Membrane</keyword>
<feature type="non-terminal residue" evidence="2">
    <location>
        <position position="1"/>
    </location>
</feature>
<evidence type="ECO:0000256" key="1">
    <source>
        <dbReference type="SAM" id="Phobius"/>
    </source>
</evidence>
<proteinExistence type="predicted"/>
<sequence>RGKAKEDAATQVVNIYYIDLEQVEVTKSGPNISKFVNIYYIDLERGEATTSGPRIDDTVTQEMALSTDEREFYDKLDIKMKKVFLESITKAREVGIREGIEKERKKGKFFTNVLLAFPAIFAAVIFDVLNVFYKNEDAVQIFVFILNALIYGLQMVWSAILTVRESPRNCTRNYYVSTFVPLLLGILLPAILIFVCITPTVALGWTGVGVLCSNLSRDFFNVVIE</sequence>
<keyword evidence="1" id="KW-0812">Transmembrane</keyword>
<feature type="transmembrane region" description="Helical" evidence="1">
    <location>
        <begin position="109"/>
        <end position="133"/>
    </location>
</feature>
<organism evidence="2 3">
    <name type="scientific">Gigaspora margarita</name>
    <dbReference type="NCBI Taxonomy" id="4874"/>
    <lineage>
        <taxon>Eukaryota</taxon>
        <taxon>Fungi</taxon>
        <taxon>Fungi incertae sedis</taxon>
        <taxon>Mucoromycota</taxon>
        <taxon>Glomeromycotina</taxon>
        <taxon>Glomeromycetes</taxon>
        <taxon>Diversisporales</taxon>
        <taxon>Gigasporaceae</taxon>
        <taxon>Gigaspora</taxon>
    </lineage>
</organism>